<dbReference type="GO" id="GO:0006351">
    <property type="term" value="P:DNA-templated transcription"/>
    <property type="evidence" value="ECO:0007669"/>
    <property type="project" value="InterPro"/>
</dbReference>
<keyword evidence="3 8" id="KW-0808">Transferase</keyword>
<keyword evidence="6 8" id="KW-0693">Viral RNA replication</keyword>
<dbReference type="InterPro" id="IPR043502">
    <property type="entry name" value="DNA/RNA_pol_sf"/>
</dbReference>
<comment type="catalytic activity">
    <reaction evidence="7 8">
        <text>RNA(n) + a ribonucleoside 5'-triphosphate = RNA(n+1) + diphosphate</text>
        <dbReference type="Rhea" id="RHEA:21248"/>
        <dbReference type="Rhea" id="RHEA-COMP:14527"/>
        <dbReference type="Rhea" id="RHEA-COMP:17342"/>
        <dbReference type="ChEBI" id="CHEBI:33019"/>
        <dbReference type="ChEBI" id="CHEBI:61557"/>
        <dbReference type="ChEBI" id="CHEBI:140395"/>
        <dbReference type="EC" id="2.7.7.48"/>
    </reaction>
</comment>
<keyword evidence="4 8" id="KW-0548">Nucleotidyltransferase</keyword>
<dbReference type="GO" id="GO:0003723">
    <property type="term" value="F:RNA binding"/>
    <property type="evidence" value="ECO:0007669"/>
    <property type="project" value="InterPro"/>
</dbReference>
<evidence type="ECO:0000256" key="6">
    <source>
        <dbReference type="ARBA" id="ARBA00022953"/>
    </source>
</evidence>
<proteinExistence type="predicted"/>
<evidence type="ECO:0000256" key="4">
    <source>
        <dbReference type="ARBA" id="ARBA00022695"/>
    </source>
</evidence>
<dbReference type="GO" id="GO:0000166">
    <property type="term" value="F:nucleotide binding"/>
    <property type="evidence" value="ECO:0007669"/>
    <property type="project" value="UniProtKB-KW"/>
</dbReference>
<evidence type="ECO:0000256" key="7">
    <source>
        <dbReference type="ARBA" id="ARBA00048744"/>
    </source>
</evidence>
<dbReference type="EMBL" id="LC567881">
    <property type="protein sequence ID" value="BCI50698.1"/>
    <property type="molecule type" value="Genomic_RNA"/>
</dbReference>
<keyword evidence="2 8" id="KW-0696">RNA-directed RNA polymerase</keyword>
<dbReference type="InterPro" id="IPR001795">
    <property type="entry name" value="RNA-dir_pol_luteovirus"/>
</dbReference>
<dbReference type="GO" id="GO:0003968">
    <property type="term" value="F:RNA-directed RNA polymerase activity"/>
    <property type="evidence" value="ECO:0007669"/>
    <property type="project" value="UniProtKB-KW"/>
</dbReference>
<keyword evidence="5 8" id="KW-0547">Nucleotide-binding</keyword>
<evidence type="ECO:0000256" key="2">
    <source>
        <dbReference type="ARBA" id="ARBA00022484"/>
    </source>
</evidence>
<evidence type="ECO:0000256" key="3">
    <source>
        <dbReference type="ARBA" id="ARBA00022679"/>
    </source>
</evidence>
<organism evidence="9">
    <name type="scientific">Culex vishnui subgroup totivirus</name>
    <dbReference type="NCBI Taxonomy" id="2686045"/>
    <lineage>
        <taxon>Viruses</taxon>
        <taxon>Riboviria</taxon>
        <taxon>Orthornavirae</taxon>
        <taxon>Duplornaviricota</taxon>
        <taxon>Chrymotiviricetes</taxon>
        <taxon>Ghabrivirales</taxon>
        <taxon>Alphatotivirineae</taxon>
        <taxon>Spiciviridae</taxon>
        <taxon>Spicivirus</taxon>
        <taxon>Spicivirus shichi</taxon>
    </lineage>
</organism>
<evidence type="ECO:0000256" key="5">
    <source>
        <dbReference type="ARBA" id="ARBA00022741"/>
    </source>
</evidence>
<name>A0A7R7D2M9_9VIRU</name>
<reference evidence="9" key="1">
    <citation type="journal article" date="2020" name="PLoS Negl. Trop. Dis.">
        <title>Evaluating the competence of the primary vector, Culex tritaeniorhynchus, and the invasive mosquito species, Aedes japonicus japonicus, in transmitting three Japanese encephalitis virus genotypes.</title>
        <authorList>
            <person name="Faizah A.N."/>
            <person name="Kobayashi D."/>
            <person name="Amoa-Bosompem M."/>
            <person name="Higa Y."/>
            <person name="Tsuda Y."/>
            <person name="Itokawa K."/>
            <person name="Miura K."/>
            <person name="Hirayama K."/>
            <person name="Sawabe K."/>
            <person name="Isawa H."/>
        </authorList>
    </citation>
    <scope>NUCLEOTIDE SEQUENCE</scope>
    <source>
        <strain evidence="9">Shimane</strain>
    </source>
</reference>
<protein>
    <recommendedName>
        <fullName evidence="1 8">RNA-directed RNA polymerase</fullName>
        <ecNumber evidence="1 8">2.7.7.48</ecNumber>
    </recommendedName>
</protein>
<evidence type="ECO:0000256" key="1">
    <source>
        <dbReference type="ARBA" id="ARBA00012494"/>
    </source>
</evidence>
<dbReference type="Gene3D" id="3.30.70.270">
    <property type="match status" value="1"/>
</dbReference>
<evidence type="ECO:0000256" key="8">
    <source>
        <dbReference type="RuleBase" id="RU364050"/>
    </source>
</evidence>
<accession>A0A7R7D2M9</accession>
<evidence type="ECO:0000313" key="9">
    <source>
        <dbReference type="EMBL" id="BCI50698.1"/>
    </source>
</evidence>
<dbReference type="EC" id="2.7.7.48" evidence="1 8"/>
<dbReference type="InterPro" id="IPR043128">
    <property type="entry name" value="Rev_trsase/Diguanyl_cyclase"/>
</dbReference>
<dbReference type="Pfam" id="PF02123">
    <property type="entry name" value="RdRP_4"/>
    <property type="match status" value="1"/>
</dbReference>
<sequence>MVCNTCRKIAKDKNNPNMLRARPGDVCSPLVPVYILKPHLCLFSTLREVQRLFDLRHIDHTLLDEWFALNGGDYQMGGSRECMKLWNDVTRRKHAPSPPTHLDHLMDSKPSCVEVVSCKKHGGSYLKWDWGKVRHDRDYDWLDEFWKWSSPADRAKTTLSAGQLIKHVAKHDWARKAVSAKWQYLSAGLPNVTVVALVINILGNPHADRNFELLCKYHYCCLDVKSYQAIMKAVSIAIRRTSRFPDGKEASLDEITSMAGWELATGRSENKTDWEDELDKRTKRVLNLGSPLIEEKDCETNKDYVDGLKVELRTIMQELVQVPKRSPSWADFVQDRQSWVSSGSTGGLKIDLDDGSRIRANKHAIFETITKEDMIQWLDEEPEIKATASEKFEMGKSRAIYGTGIKDYSIHAYVLADIEPNLSRVEGIEYGLRGKAMLATMIRRMAEVMDRDPECTNIDYADFNYQHTLLAQAATYFALAAVLKNAGHHPDKVKAANWCARSLLNQWVKFPELRTGYVKVSQGMFSGFRGTNFLNTILNVAYFRLADKQVRKYFGVFSRDLYHIHMGDDVWISNMCRLWAVALFNCMIAAGLVFQPSKQMFERSKGEFLRVVYTKEGCRGYLARKIATMVMKPIQSTDVVTPAERAVALNDQIATLARRGYSLEACALVWEAVVPYAARTKLAKGTLCIPKSILLKHHLDNGLDIGSPRTAAARGKMIPQLPSMELKSAILERSVPMHMTNDWIQLVSRRFKDSLDADALRTSIHRINITDSLRQEDRTLGLRHYEHECREYLKSVEIGPVSRTAANYVSLTEGEGAGPTFEWKVKELCDNLLGKGSTDTRSTLACIMSCVGASTFKSINTAMVATKRSKIQALKLCVNQAPDSAARVRALDAISSIESRCGEAILCSIIGGVGAGANKYYSEFHPEVLSWIQSEAFETTLLRAQKMGVKDEGQFREMVDEDFDRHVRTARRDGRLLVISRY</sequence>
<dbReference type="SUPFAM" id="SSF56672">
    <property type="entry name" value="DNA/RNA polymerases"/>
    <property type="match status" value="1"/>
</dbReference>